<protein>
    <submittedName>
        <fullName evidence="1">Uncharacterized protein</fullName>
    </submittedName>
</protein>
<dbReference type="Proteomes" id="UP000272051">
    <property type="component" value="Unassembled WGS sequence"/>
</dbReference>
<dbReference type="EMBL" id="QMQX01000071">
    <property type="protein sequence ID" value="RLE52042.1"/>
    <property type="molecule type" value="Genomic_DNA"/>
</dbReference>
<evidence type="ECO:0000313" key="2">
    <source>
        <dbReference type="Proteomes" id="UP000272051"/>
    </source>
</evidence>
<dbReference type="AlphaFoldDB" id="A0A497EYC0"/>
<evidence type="ECO:0000313" key="1">
    <source>
        <dbReference type="EMBL" id="RLE52042.1"/>
    </source>
</evidence>
<comment type="caution">
    <text evidence="1">The sequence shown here is derived from an EMBL/GenBank/DDBJ whole genome shotgun (WGS) entry which is preliminary data.</text>
</comment>
<organism evidence="1 2">
    <name type="scientific">Thermoproteota archaeon</name>
    <dbReference type="NCBI Taxonomy" id="2056631"/>
    <lineage>
        <taxon>Archaea</taxon>
        <taxon>Thermoproteota</taxon>
    </lineage>
</organism>
<sequence length="214" mass="24885">MSSREVYVWFIDANVLAHWILGKGVLEKLYDLIGLDKVLLDIYLERYRSSLDFVDEVLRLRDKEEFYVSSLAVNEIFAAIKDEICAAMLFARGIPISQWRDPRVIPSIDERLAEQIYYEVLKLFDVLFSGNIRIVEELSATQRQYFEVLGSIILMLDVRTHDAMLLTNAILHGADYFVTTDKRLVDKVGPIVQDKYSLRIIDPQRALNILKRKR</sequence>
<accession>A0A497EYC0</accession>
<reference evidence="1 2" key="1">
    <citation type="submission" date="2018-06" db="EMBL/GenBank/DDBJ databases">
        <title>Extensive metabolic versatility and redundancy in microbially diverse, dynamic hydrothermal sediments.</title>
        <authorList>
            <person name="Dombrowski N."/>
            <person name="Teske A."/>
            <person name="Baker B.J."/>
        </authorList>
    </citation>
    <scope>NUCLEOTIDE SEQUENCE [LARGE SCALE GENOMIC DNA]</scope>
    <source>
        <strain evidence="1">B34_G17</strain>
    </source>
</reference>
<gene>
    <name evidence="1" type="ORF">DRJ33_04635</name>
</gene>
<name>A0A497EYC0_9CREN</name>
<proteinExistence type="predicted"/>